<dbReference type="OrthoDB" id="250924at2"/>
<dbReference type="PANTHER" id="PTHR39339:SF1">
    <property type="entry name" value="CHAD DOMAIN-CONTAINING PROTEIN"/>
    <property type="match status" value="1"/>
</dbReference>
<organism evidence="2 3">
    <name type="scientific">Urbifossiella limnaea</name>
    <dbReference type="NCBI Taxonomy" id="2528023"/>
    <lineage>
        <taxon>Bacteria</taxon>
        <taxon>Pseudomonadati</taxon>
        <taxon>Planctomycetota</taxon>
        <taxon>Planctomycetia</taxon>
        <taxon>Gemmatales</taxon>
        <taxon>Gemmataceae</taxon>
        <taxon>Urbifossiella</taxon>
    </lineage>
</organism>
<dbReference type="PROSITE" id="PS51708">
    <property type="entry name" value="CHAD"/>
    <property type="match status" value="1"/>
</dbReference>
<accession>A0A517XXJ2</accession>
<dbReference type="PANTHER" id="PTHR39339">
    <property type="entry name" value="SLR1444 PROTEIN"/>
    <property type="match status" value="1"/>
</dbReference>
<dbReference type="Pfam" id="PF05235">
    <property type="entry name" value="CHAD"/>
    <property type="match status" value="1"/>
</dbReference>
<gene>
    <name evidence="2" type="ORF">ETAA1_42240</name>
</gene>
<dbReference type="KEGG" id="uli:ETAA1_42240"/>
<sequence length="314" mass="34577">MAEGKWIGGLSPDMPVEEAARVVIAARFEVVRQYLPLAAARPYEDVEYVHQLRVGTRRAGAALRVFGACLPRKHLRAAKQSLRGIRRAAGDARDWDVFLLALADARGTGPDATYDFLAGYALGERAAAQTRLVAAADDVGPRFAADAEKLPKRVRSPRGADAPVTYGELARAEMTTLFAEFNREVSSDPSAPDALHQLRILTKRVRYAMELFAPCFTDSFRAELYRSVEAVQEALGDVQDAAVGRARLDDLRERLTLVLPADWPRYQPGVAELLRGHDAALVAGQERFASWRAGWDELWLMHPPTLLSGDDPTS</sequence>
<dbReference type="RefSeq" id="WP_145241826.1">
    <property type="nucleotide sequence ID" value="NZ_CP036273.1"/>
</dbReference>
<name>A0A517XXJ2_9BACT</name>
<dbReference type="EMBL" id="CP036273">
    <property type="protein sequence ID" value="QDU22247.1"/>
    <property type="molecule type" value="Genomic_DNA"/>
</dbReference>
<dbReference type="Gene3D" id="1.40.20.10">
    <property type="entry name" value="CHAD domain"/>
    <property type="match status" value="1"/>
</dbReference>
<dbReference type="Proteomes" id="UP000319576">
    <property type="component" value="Chromosome"/>
</dbReference>
<keyword evidence="3" id="KW-1185">Reference proteome</keyword>
<dbReference type="SMART" id="SM00880">
    <property type="entry name" value="CHAD"/>
    <property type="match status" value="1"/>
</dbReference>
<dbReference type="InterPro" id="IPR038186">
    <property type="entry name" value="CHAD_dom_sf"/>
</dbReference>
<protein>
    <submittedName>
        <fullName evidence="2">CHAD domain protein</fullName>
    </submittedName>
</protein>
<evidence type="ECO:0000313" key="2">
    <source>
        <dbReference type="EMBL" id="QDU22247.1"/>
    </source>
</evidence>
<proteinExistence type="predicted"/>
<feature type="domain" description="CHAD" evidence="1">
    <location>
        <begin position="13"/>
        <end position="304"/>
    </location>
</feature>
<dbReference type="AlphaFoldDB" id="A0A517XXJ2"/>
<evidence type="ECO:0000259" key="1">
    <source>
        <dbReference type="PROSITE" id="PS51708"/>
    </source>
</evidence>
<evidence type="ECO:0000313" key="3">
    <source>
        <dbReference type="Proteomes" id="UP000319576"/>
    </source>
</evidence>
<dbReference type="InterPro" id="IPR007899">
    <property type="entry name" value="CHAD_dom"/>
</dbReference>
<reference evidence="2 3" key="1">
    <citation type="submission" date="2019-02" db="EMBL/GenBank/DDBJ databases">
        <title>Deep-cultivation of Planctomycetes and their phenomic and genomic characterization uncovers novel biology.</title>
        <authorList>
            <person name="Wiegand S."/>
            <person name="Jogler M."/>
            <person name="Boedeker C."/>
            <person name="Pinto D."/>
            <person name="Vollmers J."/>
            <person name="Rivas-Marin E."/>
            <person name="Kohn T."/>
            <person name="Peeters S.H."/>
            <person name="Heuer A."/>
            <person name="Rast P."/>
            <person name="Oberbeckmann S."/>
            <person name="Bunk B."/>
            <person name="Jeske O."/>
            <person name="Meyerdierks A."/>
            <person name="Storesund J.E."/>
            <person name="Kallscheuer N."/>
            <person name="Luecker S."/>
            <person name="Lage O.M."/>
            <person name="Pohl T."/>
            <person name="Merkel B.J."/>
            <person name="Hornburger P."/>
            <person name="Mueller R.-W."/>
            <person name="Bruemmer F."/>
            <person name="Labrenz M."/>
            <person name="Spormann A.M."/>
            <person name="Op den Camp H."/>
            <person name="Overmann J."/>
            <person name="Amann R."/>
            <person name="Jetten M.S.M."/>
            <person name="Mascher T."/>
            <person name="Medema M.H."/>
            <person name="Devos D.P."/>
            <person name="Kaster A.-K."/>
            <person name="Ovreas L."/>
            <person name="Rohde M."/>
            <person name="Galperin M.Y."/>
            <person name="Jogler C."/>
        </authorList>
    </citation>
    <scope>NUCLEOTIDE SEQUENCE [LARGE SCALE GENOMIC DNA]</scope>
    <source>
        <strain evidence="2 3">ETA_A1</strain>
    </source>
</reference>